<dbReference type="AlphaFoldDB" id="A0AAE0J4F7"/>
<dbReference type="GO" id="GO:0043386">
    <property type="term" value="P:mycotoxin biosynthetic process"/>
    <property type="evidence" value="ECO:0007669"/>
    <property type="project" value="InterPro"/>
</dbReference>
<keyword evidence="6" id="KW-0325">Glycoprotein</keyword>
<keyword evidence="10" id="KW-1185">Reference proteome</keyword>
<dbReference type="PANTHER" id="PTHR33365:SF13">
    <property type="entry name" value="TAT PATHWAY SIGNAL SEQUENCE"/>
    <property type="match status" value="1"/>
</dbReference>
<gene>
    <name evidence="9" type="ORF">B0T19DRAFT_471738</name>
</gene>
<evidence type="ECO:0000256" key="4">
    <source>
        <dbReference type="ARBA" id="ARBA00023026"/>
    </source>
</evidence>
<keyword evidence="2 8" id="KW-0812">Transmembrane</keyword>
<keyword evidence="5 8" id="KW-0472">Membrane</keyword>
<sequence length="307" mass="34596">MPSSISAWYFRWRFLGTTSAPAPDAGADAGAGDHEPFICHADMVEPGWPRRKNTSSKRQSSGSLGMVCFMLLGFFAGGALLMAASSFAPQRLDGSAVIQRVSMDSPILHDINLKHAITQFNGSFFHLDIFRQDAGPRVDEAWESLGVHYRPVIVPDHLAARSGLRESNVQVSEVYGGGYLANVEGLHHLHCLNLIRKAVYFNYDYYKRLGEKEFSNDEVILRPHITHCIDIIRQQLMCVVDVGMMGQVWWGRDDPKAFPDFGTKHKCRDFEAVRRWAEEHQVPEVLPTTADKYLRPPRKEDVLSDIP</sequence>
<dbReference type="Proteomes" id="UP001286456">
    <property type="component" value="Unassembled WGS sequence"/>
</dbReference>
<evidence type="ECO:0000256" key="8">
    <source>
        <dbReference type="SAM" id="Phobius"/>
    </source>
</evidence>
<comment type="similarity">
    <text evidence="7">Belongs to the ustYa family.</text>
</comment>
<reference evidence="9" key="1">
    <citation type="journal article" date="2023" name="Mol. Phylogenet. Evol.">
        <title>Genome-scale phylogeny and comparative genomics of the fungal order Sordariales.</title>
        <authorList>
            <person name="Hensen N."/>
            <person name="Bonometti L."/>
            <person name="Westerberg I."/>
            <person name="Brannstrom I.O."/>
            <person name="Guillou S."/>
            <person name="Cros-Aarteil S."/>
            <person name="Calhoun S."/>
            <person name="Haridas S."/>
            <person name="Kuo A."/>
            <person name="Mondo S."/>
            <person name="Pangilinan J."/>
            <person name="Riley R."/>
            <person name="LaButti K."/>
            <person name="Andreopoulos B."/>
            <person name="Lipzen A."/>
            <person name="Chen C."/>
            <person name="Yan M."/>
            <person name="Daum C."/>
            <person name="Ng V."/>
            <person name="Clum A."/>
            <person name="Steindorff A."/>
            <person name="Ohm R.A."/>
            <person name="Martin F."/>
            <person name="Silar P."/>
            <person name="Natvig D.O."/>
            <person name="Lalanne C."/>
            <person name="Gautier V."/>
            <person name="Ament-Velasquez S.L."/>
            <person name="Kruys A."/>
            <person name="Hutchinson M.I."/>
            <person name="Powell A.J."/>
            <person name="Barry K."/>
            <person name="Miller A.N."/>
            <person name="Grigoriev I.V."/>
            <person name="Debuchy R."/>
            <person name="Gladieux P."/>
            <person name="Hiltunen Thoren M."/>
            <person name="Johannesson H."/>
        </authorList>
    </citation>
    <scope>NUCLEOTIDE SEQUENCE</scope>
    <source>
        <strain evidence="9">SMH4131-1</strain>
    </source>
</reference>
<proteinExistence type="inferred from homology"/>
<evidence type="ECO:0000256" key="5">
    <source>
        <dbReference type="ARBA" id="ARBA00023136"/>
    </source>
</evidence>
<name>A0AAE0J4F7_9PEZI</name>
<evidence type="ECO:0000256" key="2">
    <source>
        <dbReference type="ARBA" id="ARBA00022692"/>
    </source>
</evidence>
<dbReference type="PANTHER" id="PTHR33365">
    <property type="entry name" value="YALI0B05434P"/>
    <property type="match status" value="1"/>
</dbReference>
<evidence type="ECO:0000313" key="9">
    <source>
        <dbReference type="EMBL" id="KAK3336704.1"/>
    </source>
</evidence>
<protein>
    <recommendedName>
        <fullName evidence="11">Tat pathway signal sequence</fullName>
    </recommendedName>
</protein>
<feature type="transmembrane region" description="Helical" evidence="8">
    <location>
        <begin position="61"/>
        <end position="84"/>
    </location>
</feature>
<evidence type="ECO:0000256" key="1">
    <source>
        <dbReference type="ARBA" id="ARBA00004167"/>
    </source>
</evidence>
<evidence type="ECO:0008006" key="11">
    <source>
        <dbReference type="Google" id="ProtNLM"/>
    </source>
</evidence>
<evidence type="ECO:0000256" key="6">
    <source>
        <dbReference type="ARBA" id="ARBA00023180"/>
    </source>
</evidence>
<dbReference type="EMBL" id="JAUEPO010000001">
    <property type="protein sequence ID" value="KAK3336704.1"/>
    <property type="molecule type" value="Genomic_DNA"/>
</dbReference>
<dbReference type="InterPro" id="IPR021765">
    <property type="entry name" value="UstYa-like"/>
</dbReference>
<organism evidence="9 10">
    <name type="scientific">Cercophora scortea</name>
    <dbReference type="NCBI Taxonomy" id="314031"/>
    <lineage>
        <taxon>Eukaryota</taxon>
        <taxon>Fungi</taxon>
        <taxon>Dikarya</taxon>
        <taxon>Ascomycota</taxon>
        <taxon>Pezizomycotina</taxon>
        <taxon>Sordariomycetes</taxon>
        <taxon>Sordariomycetidae</taxon>
        <taxon>Sordariales</taxon>
        <taxon>Lasiosphaeriaceae</taxon>
        <taxon>Cercophora</taxon>
    </lineage>
</organism>
<evidence type="ECO:0000256" key="3">
    <source>
        <dbReference type="ARBA" id="ARBA00022989"/>
    </source>
</evidence>
<reference evidence="9" key="2">
    <citation type="submission" date="2023-06" db="EMBL/GenBank/DDBJ databases">
        <authorList>
            <consortium name="Lawrence Berkeley National Laboratory"/>
            <person name="Haridas S."/>
            <person name="Hensen N."/>
            <person name="Bonometti L."/>
            <person name="Westerberg I."/>
            <person name="Brannstrom I.O."/>
            <person name="Guillou S."/>
            <person name="Cros-Aarteil S."/>
            <person name="Calhoun S."/>
            <person name="Kuo A."/>
            <person name="Mondo S."/>
            <person name="Pangilinan J."/>
            <person name="Riley R."/>
            <person name="Labutti K."/>
            <person name="Andreopoulos B."/>
            <person name="Lipzen A."/>
            <person name="Chen C."/>
            <person name="Yanf M."/>
            <person name="Daum C."/>
            <person name="Ng V."/>
            <person name="Clum A."/>
            <person name="Steindorff A."/>
            <person name="Ohm R."/>
            <person name="Martin F."/>
            <person name="Silar P."/>
            <person name="Natvig D."/>
            <person name="Lalanne C."/>
            <person name="Gautier V."/>
            <person name="Ament-Velasquez S.L."/>
            <person name="Kruys A."/>
            <person name="Hutchinson M.I."/>
            <person name="Powell A.J."/>
            <person name="Barry K."/>
            <person name="Miller A.N."/>
            <person name="Grigoriev I.V."/>
            <person name="Debuchy R."/>
            <person name="Gladieux P."/>
            <person name="Thoren M.H."/>
            <person name="Johannesson H."/>
        </authorList>
    </citation>
    <scope>NUCLEOTIDE SEQUENCE</scope>
    <source>
        <strain evidence="9">SMH4131-1</strain>
    </source>
</reference>
<dbReference type="GO" id="GO:0016020">
    <property type="term" value="C:membrane"/>
    <property type="evidence" value="ECO:0007669"/>
    <property type="project" value="UniProtKB-SubCell"/>
</dbReference>
<evidence type="ECO:0000256" key="7">
    <source>
        <dbReference type="ARBA" id="ARBA00035112"/>
    </source>
</evidence>
<dbReference type="Pfam" id="PF11807">
    <property type="entry name" value="UstYa"/>
    <property type="match status" value="1"/>
</dbReference>
<comment type="caution">
    <text evidence="9">The sequence shown here is derived from an EMBL/GenBank/DDBJ whole genome shotgun (WGS) entry which is preliminary data.</text>
</comment>
<keyword evidence="4" id="KW-0843">Virulence</keyword>
<comment type="subcellular location">
    <subcellularLocation>
        <location evidence="1">Membrane</location>
        <topology evidence="1">Single-pass membrane protein</topology>
    </subcellularLocation>
</comment>
<evidence type="ECO:0000313" key="10">
    <source>
        <dbReference type="Proteomes" id="UP001286456"/>
    </source>
</evidence>
<accession>A0AAE0J4F7</accession>
<keyword evidence="3 8" id="KW-1133">Transmembrane helix</keyword>